<dbReference type="AlphaFoldDB" id="A0A917PKV3"/>
<dbReference type="PANTHER" id="PTHR36849">
    <property type="entry name" value="CYTOPLASMIC PROTEIN-RELATED"/>
    <property type="match status" value="1"/>
</dbReference>
<protein>
    <recommendedName>
        <fullName evidence="3">DUF488 domain-containing protein</fullName>
    </recommendedName>
</protein>
<proteinExistence type="predicted"/>
<reference evidence="1" key="1">
    <citation type="journal article" date="2014" name="Int. J. Syst. Evol. Microbiol.">
        <title>Complete genome sequence of Corynebacterium casei LMG S-19264T (=DSM 44701T), isolated from a smear-ripened cheese.</title>
        <authorList>
            <consortium name="US DOE Joint Genome Institute (JGI-PGF)"/>
            <person name="Walter F."/>
            <person name="Albersmeier A."/>
            <person name="Kalinowski J."/>
            <person name="Ruckert C."/>
        </authorList>
    </citation>
    <scope>NUCLEOTIDE SEQUENCE</scope>
    <source>
        <strain evidence="1">JCM 12580</strain>
    </source>
</reference>
<evidence type="ECO:0000313" key="2">
    <source>
        <dbReference type="Proteomes" id="UP000658382"/>
    </source>
</evidence>
<evidence type="ECO:0000313" key="1">
    <source>
        <dbReference type="EMBL" id="GGJ82893.1"/>
    </source>
</evidence>
<dbReference type="InterPro" id="IPR052552">
    <property type="entry name" value="YeaO-like"/>
</dbReference>
<reference evidence="1" key="2">
    <citation type="submission" date="2020-09" db="EMBL/GenBank/DDBJ databases">
        <authorList>
            <person name="Sun Q."/>
            <person name="Ohkuma M."/>
        </authorList>
    </citation>
    <scope>NUCLEOTIDE SEQUENCE</scope>
    <source>
        <strain evidence="1">JCM 12580</strain>
    </source>
</reference>
<name>A0A917PKV3_9BACI</name>
<gene>
    <name evidence="1" type="ORF">GCM10007063_01730</name>
</gene>
<dbReference type="RefSeq" id="WP_188631153.1">
    <property type="nucleotide sequence ID" value="NZ_BMNQ01000001.1"/>
</dbReference>
<comment type="caution">
    <text evidence="1">The sequence shown here is derived from an EMBL/GenBank/DDBJ whole genome shotgun (WGS) entry which is preliminary data.</text>
</comment>
<evidence type="ECO:0008006" key="3">
    <source>
        <dbReference type="Google" id="ProtNLM"/>
    </source>
</evidence>
<dbReference type="EMBL" id="BMNQ01000001">
    <property type="protein sequence ID" value="GGJ82893.1"/>
    <property type="molecule type" value="Genomic_DNA"/>
</dbReference>
<dbReference type="PANTHER" id="PTHR36849:SF1">
    <property type="entry name" value="CYTOPLASMIC PROTEIN"/>
    <property type="match status" value="1"/>
</dbReference>
<dbReference type="Pfam" id="PF22752">
    <property type="entry name" value="DUF488-N3i"/>
    <property type="match status" value="1"/>
</dbReference>
<keyword evidence="2" id="KW-1185">Reference proteome</keyword>
<dbReference type="Proteomes" id="UP000658382">
    <property type="component" value="Unassembled WGS sequence"/>
</dbReference>
<organism evidence="1 2">
    <name type="scientific">Lentibacillus kapialis</name>
    <dbReference type="NCBI Taxonomy" id="340214"/>
    <lineage>
        <taxon>Bacteria</taxon>
        <taxon>Bacillati</taxon>
        <taxon>Bacillota</taxon>
        <taxon>Bacilli</taxon>
        <taxon>Bacillales</taxon>
        <taxon>Bacillaceae</taxon>
        <taxon>Lentibacillus</taxon>
    </lineage>
</organism>
<accession>A0A917PKV3</accession>
<sequence length="119" mass="14292">MPVNLKRIYDEVEQNDGVRVLVDRVWPRGLSKEKAQLGHWLKEIGPSNDLRKWFGHDPDKYEEFKRKYKEELEEGNQQKELQKLKNLTKEHNKNLTLLFSAKDQEHNQARVLKEILDRQ</sequence>